<dbReference type="PROSITE" id="PS50943">
    <property type="entry name" value="HTH_CROC1"/>
    <property type="match status" value="1"/>
</dbReference>
<dbReference type="RefSeq" id="WP_344945164.1">
    <property type="nucleotide sequence ID" value="NZ_BAABDC010000002.1"/>
</dbReference>
<comment type="caution">
    <text evidence="2">The sequence shown here is derived from an EMBL/GenBank/DDBJ whole genome shotgun (WGS) entry which is preliminary data.</text>
</comment>
<sequence length="77" mass="8571">MTVTDQQIGKRVRERRERRDFSQAQVAAAMNVKGFHTWTKVIVSRVELGTRALKLREAQALCGDAILGCTLDELVAG</sequence>
<keyword evidence="3" id="KW-1185">Reference proteome</keyword>
<dbReference type="Gene3D" id="1.10.260.40">
    <property type="entry name" value="lambda repressor-like DNA-binding domains"/>
    <property type="match status" value="1"/>
</dbReference>
<dbReference type="SMART" id="SM00530">
    <property type="entry name" value="HTH_XRE"/>
    <property type="match status" value="1"/>
</dbReference>
<gene>
    <name evidence="2" type="ORF">GCM10022399_20050</name>
</gene>
<dbReference type="InterPro" id="IPR001387">
    <property type="entry name" value="Cro/C1-type_HTH"/>
</dbReference>
<accession>A0ABP7DBX6</accession>
<evidence type="ECO:0000259" key="1">
    <source>
        <dbReference type="PROSITE" id="PS50943"/>
    </source>
</evidence>
<dbReference type="EMBL" id="BAABDC010000002">
    <property type="protein sequence ID" value="GAA3703437.1"/>
    <property type="molecule type" value="Genomic_DNA"/>
</dbReference>
<evidence type="ECO:0000313" key="2">
    <source>
        <dbReference type="EMBL" id="GAA3703437.1"/>
    </source>
</evidence>
<organism evidence="2 3">
    <name type="scientific">Terrabacter ginsenosidimutans</name>
    <dbReference type="NCBI Taxonomy" id="490575"/>
    <lineage>
        <taxon>Bacteria</taxon>
        <taxon>Bacillati</taxon>
        <taxon>Actinomycetota</taxon>
        <taxon>Actinomycetes</taxon>
        <taxon>Micrococcales</taxon>
        <taxon>Intrasporangiaceae</taxon>
        <taxon>Terrabacter</taxon>
    </lineage>
</organism>
<dbReference type="Pfam" id="PF13560">
    <property type="entry name" value="HTH_31"/>
    <property type="match status" value="1"/>
</dbReference>
<protein>
    <recommendedName>
        <fullName evidence="1">HTH cro/C1-type domain-containing protein</fullName>
    </recommendedName>
</protein>
<dbReference type="Proteomes" id="UP001501468">
    <property type="component" value="Unassembled WGS sequence"/>
</dbReference>
<reference evidence="3" key="1">
    <citation type="journal article" date="2019" name="Int. J. Syst. Evol. Microbiol.">
        <title>The Global Catalogue of Microorganisms (GCM) 10K type strain sequencing project: providing services to taxonomists for standard genome sequencing and annotation.</title>
        <authorList>
            <consortium name="The Broad Institute Genomics Platform"/>
            <consortium name="The Broad Institute Genome Sequencing Center for Infectious Disease"/>
            <person name="Wu L."/>
            <person name="Ma J."/>
        </authorList>
    </citation>
    <scope>NUCLEOTIDE SEQUENCE [LARGE SCALE GENOMIC DNA]</scope>
    <source>
        <strain evidence="3">JCM 17125</strain>
    </source>
</reference>
<dbReference type="InterPro" id="IPR010982">
    <property type="entry name" value="Lambda_DNA-bd_dom_sf"/>
</dbReference>
<dbReference type="SUPFAM" id="SSF47413">
    <property type="entry name" value="lambda repressor-like DNA-binding domains"/>
    <property type="match status" value="1"/>
</dbReference>
<feature type="domain" description="HTH cro/C1-type" evidence="1">
    <location>
        <begin position="12"/>
        <end position="74"/>
    </location>
</feature>
<proteinExistence type="predicted"/>
<evidence type="ECO:0000313" key="3">
    <source>
        <dbReference type="Proteomes" id="UP001501468"/>
    </source>
</evidence>
<name>A0ABP7DBX6_9MICO</name>